<dbReference type="SMART" id="SM00052">
    <property type="entry name" value="EAL"/>
    <property type="match status" value="1"/>
</dbReference>
<dbReference type="GO" id="GO:0071111">
    <property type="term" value="F:cyclic-guanylate-specific phosphodiesterase activity"/>
    <property type="evidence" value="ECO:0007669"/>
    <property type="project" value="UniProtKB-EC"/>
</dbReference>
<dbReference type="SUPFAM" id="SSF55785">
    <property type="entry name" value="PYP-like sensor domain (PAS domain)"/>
    <property type="match status" value="2"/>
</dbReference>
<dbReference type="SUPFAM" id="SSF55073">
    <property type="entry name" value="Nucleotide cyclase"/>
    <property type="match status" value="1"/>
</dbReference>
<dbReference type="CDD" id="cd00130">
    <property type="entry name" value="PAS"/>
    <property type="match status" value="2"/>
</dbReference>
<name>A0A368TZJ4_9GAMM</name>
<sequence>MLTWVLSDQYQRDIQAGREKGAVRADLIAEWVNNVFMVNEYTLVGVSQLVGTPGQSIFSLSDDTARSIDTFLATRRDSMPILDELGLTDANGRVILSSNPSYSAGYDVSDLPFFEAFARDSRRDQLVTPLVWSAHDQRHYIIHLRRLRSLEGHTEGFSVAWLNPSVFHATLKNLGRTPGENITIVDNQMQLVARHPESTDSLNASTIGASIDKAFAPAFIQSKEQPTSLRMTSPLDDKDRLYWLQQVNELPFMVMVGEDLQGLLSNWMQRLWVLVSVALLVALLGGLVLRHYIGRLGLEETLNQRMAEREQARYQARTRAARLQALVSSIQDMIFVFDQAGRFTYVHAVAQERLALDPEAALGQHYRDVLPKSVAERFAEVSTRVRHTETSEEFEYSLRIKREMHAFHSVVSPLKDAANAFSGVLAVVRDVTQAKANEAQMRIAATAFETHLGMLVTDVHGNILKVNSTFTRITGYHQDEVMGRNPRMLSSGHHDKDFYRKLWQSVAKNGSWQGEIWNRRKNGEMFPEWLTISAVHNEKGELTNYVATLSDITERKAAEQEIHQLAFYDPLTGLANRRLLQERLEQAVQSSCSPKQACAALLFIDLDNFKQVNDTLGPYAGDQLLQQIARELGQVLDESDTLARLGGDEFAILAHNLGSTPEKVAAVAERLARKLLAVLQRPISLGSESLTITGSIGITLLCGSSATQDEVLQQADMALFQAKQAGRNTLRFFDPAMQSRLQHRARLEADLRKALPNNELVLYYQAQVNAAGTPTGYEALLRWVHPLRGMISPGEFIPLAEENRLIIEIGAWVLETACRQLVAWADDPSKATLTLAVNISPVQFHEPDFVERVMQILERTGASPRYLKLELTESLLVEAQQQAREKMLRLKQTGLSFSLDDFGTGYSSLAYLTQLPLDQLKIDQSFVRHLLDDLANAAIVESTIGLSHSLGLEVIAEGVETEAQRAWLIEHHCHAFQGYLFAPPLPLESL</sequence>
<gene>
    <name evidence="8" type="ORF">DU506_12740</name>
</gene>
<dbReference type="SUPFAM" id="SSF141868">
    <property type="entry name" value="EAL domain-like"/>
    <property type="match status" value="1"/>
</dbReference>
<keyword evidence="9" id="KW-1185">Reference proteome</keyword>
<dbReference type="CDD" id="cd01949">
    <property type="entry name" value="GGDEF"/>
    <property type="match status" value="1"/>
</dbReference>
<dbReference type="FunFam" id="3.20.20.450:FF:000001">
    <property type="entry name" value="Cyclic di-GMP phosphodiesterase yahA"/>
    <property type="match status" value="1"/>
</dbReference>
<dbReference type="InterPro" id="IPR052155">
    <property type="entry name" value="Biofilm_reg_signaling"/>
</dbReference>
<dbReference type="PROSITE" id="PS50887">
    <property type="entry name" value="GGDEF"/>
    <property type="match status" value="1"/>
</dbReference>
<feature type="domain" description="PAC" evidence="5">
    <location>
        <begin position="392"/>
        <end position="443"/>
    </location>
</feature>
<dbReference type="SMART" id="SM00086">
    <property type="entry name" value="PAC"/>
    <property type="match status" value="2"/>
</dbReference>
<keyword evidence="3" id="KW-1133">Transmembrane helix</keyword>
<proteinExistence type="predicted"/>
<evidence type="ECO:0000259" key="6">
    <source>
        <dbReference type="PROSITE" id="PS50883"/>
    </source>
</evidence>
<evidence type="ECO:0000259" key="4">
    <source>
        <dbReference type="PROSITE" id="PS50112"/>
    </source>
</evidence>
<comment type="caution">
    <text evidence="8">The sequence shown here is derived from an EMBL/GenBank/DDBJ whole genome shotgun (WGS) entry which is preliminary data.</text>
</comment>
<feature type="domain" description="PAC" evidence="5">
    <location>
        <begin position="512"/>
        <end position="564"/>
    </location>
</feature>
<feature type="domain" description="GGDEF" evidence="7">
    <location>
        <begin position="597"/>
        <end position="735"/>
    </location>
</feature>
<accession>A0A368TZJ4</accession>
<dbReference type="EC" id="3.1.4.52" evidence="1"/>
<dbReference type="CDD" id="cd01948">
    <property type="entry name" value="EAL"/>
    <property type="match status" value="1"/>
</dbReference>
<evidence type="ECO:0000259" key="7">
    <source>
        <dbReference type="PROSITE" id="PS50887"/>
    </source>
</evidence>
<dbReference type="EMBL" id="QPIJ01000030">
    <property type="protein sequence ID" value="RCV89637.1"/>
    <property type="molecule type" value="Genomic_DNA"/>
</dbReference>
<dbReference type="OrthoDB" id="9804951at2"/>
<keyword evidence="2" id="KW-0973">c-di-GMP</keyword>
<dbReference type="InterPro" id="IPR013656">
    <property type="entry name" value="PAS_4"/>
</dbReference>
<evidence type="ECO:0000313" key="9">
    <source>
        <dbReference type="Proteomes" id="UP000253204"/>
    </source>
</evidence>
<dbReference type="InterPro" id="IPR001633">
    <property type="entry name" value="EAL_dom"/>
</dbReference>
<dbReference type="Pfam" id="PF08448">
    <property type="entry name" value="PAS_4"/>
    <property type="match status" value="1"/>
</dbReference>
<dbReference type="Proteomes" id="UP000253204">
    <property type="component" value="Unassembled WGS sequence"/>
</dbReference>
<dbReference type="Pfam" id="PF00563">
    <property type="entry name" value="EAL"/>
    <property type="match status" value="1"/>
</dbReference>
<reference evidence="8 9" key="1">
    <citation type="submission" date="2018-07" db="EMBL/GenBank/DDBJ databases">
        <title>Halomonas rutogse sp. nov., isolated from Lake TangqianCo on Tibetan Plateau.</title>
        <authorList>
            <person name="Lu H."/>
            <person name="Xing P."/>
            <person name="Wu Q."/>
        </authorList>
    </citation>
    <scope>NUCLEOTIDE SEQUENCE [LARGE SCALE GENOMIC DNA]</scope>
    <source>
        <strain evidence="8 9">TQ8S</strain>
    </source>
</reference>
<keyword evidence="3" id="KW-0812">Transmembrane</keyword>
<dbReference type="CDD" id="cd12914">
    <property type="entry name" value="PDC1_DGC_like"/>
    <property type="match status" value="1"/>
</dbReference>
<dbReference type="InterPro" id="IPR043128">
    <property type="entry name" value="Rev_trsase/Diguanyl_cyclase"/>
</dbReference>
<dbReference type="InterPro" id="IPR000014">
    <property type="entry name" value="PAS"/>
</dbReference>
<dbReference type="PROSITE" id="PS50112">
    <property type="entry name" value="PAS"/>
    <property type="match status" value="2"/>
</dbReference>
<evidence type="ECO:0000256" key="2">
    <source>
        <dbReference type="ARBA" id="ARBA00022636"/>
    </source>
</evidence>
<dbReference type="InterPro" id="IPR035919">
    <property type="entry name" value="EAL_sf"/>
</dbReference>
<dbReference type="PANTHER" id="PTHR44757:SF2">
    <property type="entry name" value="BIOFILM ARCHITECTURE MAINTENANCE PROTEIN MBAA"/>
    <property type="match status" value="1"/>
</dbReference>
<dbReference type="Gene3D" id="3.30.70.270">
    <property type="match status" value="1"/>
</dbReference>
<dbReference type="Gene3D" id="3.30.450.20">
    <property type="entry name" value="PAS domain"/>
    <property type="match status" value="4"/>
</dbReference>
<dbReference type="PROSITE" id="PS50883">
    <property type="entry name" value="EAL"/>
    <property type="match status" value="1"/>
</dbReference>
<evidence type="ECO:0000259" key="5">
    <source>
        <dbReference type="PROSITE" id="PS50113"/>
    </source>
</evidence>
<evidence type="ECO:0000256" key="1">
    <source>
        <dbReference type="ARBA" id="ARBA00012282"/>
    </source>
</evidence>
<keyword evidence="3" id="KW-0472">Membrane</keyword>
<dbReference type="SMART" id="SM00091">
    <property type="entry name" value="PAS"/>
    <property type="match status" value="2"/>
</dbReference>
<dbReference type="AlphaFoldDB" id="A0A368TZJ4"/>
<dbReference type="NCBIfam" id="TIGR00254">
    <property type="entry name" value="GGDEF"/>
    <property type="match status" value="1"/>
</dbReference>
<organism evidence="8 9">
    <name type="scientific">Vreelandella rituensis</name>
    <dbReference type="NCBI Taxonomy" id="2282306"/>
    <lineage>
        <taxon>Bacteria</taxon>
        <taxon>Pseudomonadati</taxon>
        <taxon>Pseudomonadota</taxon>
        <taxon>Gammaproteobacteria</taxon>
        <taxon>Oceanospirillales</taxon>
        <taxon>Halomonadaceae</taxon>
        <taxon>Vreelandella</taxon>
    </lineage>
</organism>
<dbReference type="SMART" id="SM00267">
    <property type="entry name" value="GGDEF"/>
    <property type="match status" value="1"/>
</dbReference>
<dbReference type="InterPro" id="IPR035965">
    <property type="entry name" value="PAS-like_dom_sf"/>
</dbReference>
<dbReference type="PANTHER" id="PTHR44757">
    <property type="entry name" value="DIGUANYLATE CYCLASE DGCP"/>
    <property type="match status" value="1"/>
</dbReference>
<dbReference type="NCBIfam" id="TIGR00229">
    <property type="entry name" value="sensory_box"/>
    <property type="match status" value="2"/>
</dbReference>
<dbReference type="InterPro" id="IPR000700">
    <property type="entry name" value="PAS-assoc_C"/>
</dbReference>
<dbReference type="InterPro" id="IPR029787">
    <property type="entry name" value="Nucleotide_cyclase"/>
</dbReference>
<dbReference type="PROSITE" id="PS50113">
    <property type="entry name" value="PAC"/>
    <property type="match status" value="2"/>
</dbReference>
<feature type="domain" description="EAL" evidence="6">
    <location>
        <begin position="744"/>
        <end position="990"/>
    </location>
</feature>
<dbReference type="Gene3D" id="3.20.20.450">
    <property type="entry name" value="EAL domain"/>
    <property type="match status" value="1"/>
</dbReference>
<dbReference type="Pfam" id="PF13426">
    <property type="entry name" value="PAS_9"/>
    <property type="match status" value="1"/>
</dbReference>
<feature type="transmembrane region" description="Helical" evidence="3">
    <location>
        <begin position="271"/>
        <end position="293"/>
    </location>
</feature>
<dbReference type="InterPro" id="IPR000160">
    <property type="entry name" value="GGDEF_dom"/>
</dbReference>
<dbReference type="Pfam" id="PF00990">
    <property type="entry name" value="GGDEF"/>
    <property type="match status" value="1"/>
</dbReference>
<feature type="domain" description="PAS" evidence="4">
    <location>
        <begin position="437"/>
        <end position="510"/>
    </location>
</feature>
<evidence type="ECO:0000256" key="3">
    <source>
        <dbReference type="SAM" id="Phobius"/>
    </source>
</evidence>
<dbReference type="CDD" id="cd12915">
    <property type="entry name" value="PDC2_DGC_like"/>
    <property type="match status" value="1"/>
</dbReference>
<feature type="domain" description="PAS" evidence="4">
    <location>
        <begin position="319"/>
        <end position="364"/>
    </location>
</feature>
<evidence type="ECO:0000313" key="8">
    <source>
        <dbReference type="EMBL" id="RCV89637.1"/>
    </source>
</evidence>
<protein>
    <recommendedName>
        <fullName evidence="1">cyclic-guanylate-specific phosphodiesterase</fullName>
        <ecNumber evidence="1">3.1.4.52</ecNumber>
    </recommendedName>
</protein>
<dbReference type="InterPro" id="IPR001610">
    <property type="entry name" value="PAC"/>
</dbReference>